<accession>A0A2C6KII9</accession>
<evidence type="ECO:0000313" key="1">
    <source>
        <dbReference type="EMBL" id="PHJ16305.1"/>
    </source>
</evidence>
<gene>
    <name evidence="1" type="ORF">CSUI_009880</name>
</gene>
<reference evidence="1 2" key="1">
    <citation type="journal article" date="2017" name="Int. J. Parasitol.">
        <title>The genome of the protozoan parasite Cystoisospora suis and a reverse vaccinology approach to identify vaccine candidates.</title>
        <authorList>
            <person name="Palmieri N."/>
            <person name="Shrestha A."/>
            <person name="Ruttkowski B."/>
            <person name="Beck T."/>
            <person name="Vogl C."/>
            <person name="Tomley F."/>
            <person name="Blake D.P."/>
            <person name="Joachim A."/>
        </authorList>
    </citation>
    <scope>NUCLEOTIDE SEQUENCE [LARGE SCALE GENOMIC DNA]</scope>
    <source>
        <strain evidence="1 2">Wien I</strain>
    </source>
</reference>
<proteinExistence type="predicted"/>
<dbReference type="Proteomes" id="UP000221165">
    <property type="component" value="Unassembled WGS sequence"/>
</dbReference>
<organism evidence="1 2">
    <name type="scientific">Cystoisospora suis</name>
    <dbReference type="NCBI Taxonomy" id="483139"/>
    <lineage>
        <taxon>Eukaryota</taxon>
        <taxon>Sar</taxon>
        <taxon>Alveolata</taxon>
        <taxon>Apicomplexa</taxon>
        <taxon>Conoidasida</taxon>
        <taxon>Coccidia</taxon>
        <taxon>Eucoccidiorida</taxon>
        <taxon>Eimeriorina</taxon>
        <taxon>Sarcocystidae</taxon>
        <taxon>Cystoisospora</taxon>
    </lineage>
</organism>
<evidence type="ECO:0000313" key="2">
    <source>
        <dbReference type="Proteomes" id="UP000221165"/>
    </source>
</evidence>
<dbReference type="AlphaFoldDB" id="A0A2C6KII9"/>
<sequence>MYLFSMSLSKGIYLFILDRSFSFFLSLSSWYGYKEYLLAGESARFESVEGRPFTRRFLLL</sequence>
<keyword evidence="2" id="KW-1185">Reference proteome</keyword>
<dbReference type="EMBL" id="MIGC01006236">
    <property type="protein sequence ID" value="PHJ16305.1"/>
    <property type="molecule type" value="Genomic_DNA"/>
</dbReference>
<name>A0A2C6KII9_9APIC</name>
<dbReference type="VEuPathDB" id="ToxoDB:CSUI_009880"/>
<comment type="caution">
    <text evidence="1">The sequence shown here is derived from an EMBL/GenBank/DDBJ whole genome shotgun (WGS) entry which is preliminary data.</text>
</comment>
<dbReference type="RefSeq" id="XP_067918034.1">
    <property type="nucleotide sequence ID" value="XM_068069989.1"/>
</dbReference>
<protein>
    <submittedName>
        <fullName evidence="1">Uncharacterized protein</fullName>
    </submittedName>
</protein>
<dbReference type="GeneID" id="94433200"/>